<evidence type="ECO:0000256" key="7">
    <source>
        <dbReference type="SAM" id="SignalP"/>
    </source>
</evidence>
<dbReference type="GO" id="GO:0022857">
    <property type="term" value="F:transmembrane transporter activity"/>
    <property type="evidence" value="ECO:0007669"/>
    <property type="project" value="InterPro"/>
</dbReference>
<evidence type="ECO:0000313" key="9">
    <source>
        <dbReference type="Proteomes" id="UP001149074"/>
    </source>
</evidence>
<keyword evidence="3 6" id="KW-0812">Transmembrane</keyword>
<proteinExistence type="predicted"/>
<dbReference type="PANTHER" id="PTHR45649">
    <property type="entry name" value="AMINO-ACID PERMEASE BAT1"/>
    <property type="match status" value="1"/>
</dbReference>
<dbReference type="GeneID" id="81353393"/>
<keyword evidence="9" id="KW-1185">Reference proteome</keyword>
<dbReference type="PANTHER" id="PTHR45649:SF26">
    <property type="entry name" value="OS04G0435100 PROTEIN"/>
    <property type="match status" value="1"/>
</dbReference>
<dbReference type="EMBL" id="JAPQKI010000002">
    <property type="protein sequence ID" value="KAJ5111385.1"/>
    <property type="molecule type" value="Genomic_DNA"/>
</dbReference>
<evidence type="ECO:0000313" key="8">
    <source>
        <dbReference type="EMBL" id="KAJ5111385.1"/>
    </source>
</evidence>
<accession>A0A9W9G3C6</accession>
<dbReference type="Gene3D" id="1.20.1740.10">
    <property type="entry name" value="Amino acid/polyamine transporter I"/>
    <property type="match status" value="1"/>
</dbReference>
<dbReference type="InterPro" id="IPR002293">
    <property type="entry name" value="AA/rel_permease1"/>
</dbReference>
<evidence type="ECO:0000256" key="6">
    <source>
        <dbReference type="SAM" id="Phobius"/>
    </source>
</evidence>
<reference evidence="8" key="2">
    <citation type="journal article" date="2023" name="IMA Fungus">
        <title>Comparative genomic study of the Penicillium genus elucidates a diverse pangenome and 15 lateral gene transfer events.</title>
        <authorList>
            <person name="Petersen C."/>
            <person name="Sorensen T."/>
            <person name="Nielsen M.R."/>
            <person name="Sondergaard T.E."/>
            <person name="Sorensen J.L."/>
            <person name="Fitzpatrick D.A."/>
            <person name="Frisvad J.C."/>
            <person name="Nielsen K.L."/>
        </authorList>
    </citation>
    <scope>NUCLEOTIDE SEQUENCE</scope>
    <source>
        <strain evidence="8">IBT 30761</strain>
    </source>
</reference>
<keyword evidence="4 6" id="KW-1133">Transmembrane helix</keyword>
<name>A0A9W9G3C6_9EURO</name>
<evidence type="ECO:0000256" key="4">
    <source>
        <dbReference type="ARBA" id="ARBA00022989"/>
    </source>
</evidence>
<dbReference type="OrthoDB" id="3257095at2759"/>
<feature type="transmembrane region" description="Helical" evidence="6">
    <location>
        <begin position="44"/>
        <end position="64"/>
    </location>
</feature>
<keyword evidence="5 6" id="KW-0472">Membrane</keyword>
<reference evidence="8" key="1">
    <citation type="submission" date="2022-11" db="EMBL/GenBank/DDBJ databases">
        <authorList>
            <person name="Petersen C."/>
        </authorList>
    </citation>
    <scope>NUCLEOTIDE SEQUENCE</scope>
    <source>
        <strain evidence="8">IBT 30761</strain>
    </source>
</reference>
<feature type="transmembrane region" description="Helical" evidence="6">
    <location>
        <begin position="71"/>
        <end position="92"/>
    </location>
</feature>
<evidence type="ECO:0000256" key="1">
    <source>
        <dbReference type="ARBA" id="ARBA00004141"/>
    </source>
</evidence>
<feature type="signal peptide" evidence="7">
    <location>
        <begin position="1"/>
        <end position="20"/>
    </location>
</feature>
<comment type="subcellular location">
    <subcellularLocation>
        <location evidence="1">Membrane</location>
        <topology evidence="1">Multi-pass membrane protein</topology>
    </subcellularLocation>
</comment>
<sequence length="105" mass="11530">MVCGLLVISLSVTLFSIASASRLTWALERDGAFAKVIDRRHNVFVRVVWLPVFIVMCLACLNIADTAAFQAFVALGSIGLFVSYFIAIARMIHNRFQATPAPLVD</sequence>
<protein>
    <submittedName>
        <fullName evidence="8">Amino acid permease</fullName>
    </submittedName>
</protein>
<gene>
    <name evidence="8" type="ORF">N7532_001920</name>
</gene>
<evidence type="ECO:0000256" key="5">
    <source>
        <dbReference type="ARBA" id="ARBA00023136"/>
    </source>
</evidence>
<feature type="chain" id="PRO_5040896263" evidence="7">
    <location>
        <begin position="21"/>
        <end position="105"/>
    </location>
</feature>
<dbReference type="Proteomes" id="UP001149074">
    <property type="component" value="Unassembled WGS sequence"/>
</dbReference>
<comment type="caution">
    <text evidence="8">The sequence shown here is derived from an EMBL/GenBank/DDBJ whole genome shotgun (WGS) entry which is preliminary data.</text>
</comment>
<dbReference type="GO" id="GO:0016020">
    <property type="term" value="C:membrane"/>
    <property type="evidence" value="ECO:0007669"/>
    <property type="project" value="UniProtKB-SubCell"/>
</dbReference>
<dbReference type="AlphaFoldDB" id="A0A9W9G3C6"/>
<evidence type="ECO:0000256" key="2">
    <source>
        <dbReference type="ARBA" id="ARBA00022448"/>
    </source>
</evidence>
<organism evidence="8 9">
    <name type="scientific">Penicillium argentinense</name>
    <dbReference type="NCBI Taxonomy" id="1131581"/>
    <lineage>
        <taxon>Eukaryota</taxon>
        <taxon>Fungi</taxon>
        <taxon>Dikarya</taxon>
        <taxon>Ascomycota</taxon>
        <taxon>Pezizomycotina</taxon>
        <taxon>Eurotiomycetes</taxon>
        <taxon>Eurotiomycetidae</taxon>
        <taxon>Eurotiales</taxon>
        <taxon>Aspergillaceae</taxon>
        <taxon>Penicillium</taxon>
    </lineage>
</organism>
<dbReference type="Pfam" id="PF13520">
    <property type="entry name" value="AA_permease_2"/>
    <property type="match status" value="1"/>
</dbReference>
<dbReference type="RefSeq" id="XP_056479455.1">
    <property type="nucleotide sequence ID" value="XM_056614414.1"/>
</dbReference>
<evidence type="ECO:0000256" key="3">
    <source>
        <dbReference type="ARBA" id="ARBA00022692"/>
    </source>
</evidence>
<keyword evidence="2" id="KW-0813">Transport</keyword>
<keyword evidence="7" id="KW-0732">Signal</keyword>